<dbReference type="AlphaFoldDB" id="A0A2J6QVQ2"/>
<accession>A0A2J6QVQ2</accession>
<protein>
    <submittedName>
        <fullName evidence="1">Uncharacterized protein</fullName>
    </submittedName>
</protein>
<sequence length="124" mass="14121">MTNRVLPPKIFRADSRNTLKPMLNFLLRRAPMACSWTLSIIACFGLPGFGMAFHHPTSSPQKNHSALLLAILMLSAPPKSGRVPYLRTQSRTVFFPSIFCRILYQLSERKRRKLIILASDFLFA</sequence>
<evidence type="ECO:0000313" key="2">
    <source>
        <dbReference type="Proteomes" id="UP000235786"/>
    </source>
</evidence>
<gene>
    <name evidence="1" type="ORF">L207DRAFT_225681</name>
</gene>
<name>A0A2J6QVQ2_HYAVF</name>
<evidence type="ECO:0000313" key="1">
    <source>
        <dbReference type="EMBL" id="PMD30357.1"/>
    </source>
</evidence>
<keyword evidence="2" id="KW-1185">Reference proteome</keyword>
<reference evidence="1 2" key="1">
    <citation type="submission" date="2016-04" db="EMBL/GenBank/DDBJ databases">
        <title>A degradative enzymes factory behind the ericoid mycorrhizal symbiosis.</title>
        <authorList>
            <consortium name="DOE Joint Genome Institute"/>
            <person name="Martino E."/>
            <person name="Morin E."/>
            <person name="Grelet G."/>
            <person name="Kuo A."/>
            <person name="Kohler A."/>
            <person name="Daghino S."/>
            <person name="Barry K."/>
            <person name="Choi C."/>
            <person name="Cichocki N."/>
            <person name="Clum A."/>
            <person name="Copeland A."/>
            <person name="Hainaut M."/>
            <person name="Haridas S."/>
            <person name="Labutti K."/>
            <person name="Lindquist E."/>
            <person name="Lipzen A."/>
            <person name="Khouja H.-R."/>
            <person name="Murat C."/>
            <person name="Ohm R."/>
            <person name="Olson A."/>
            <person name="Spatafora J."/>
            <person name="Veneault-Fourrey C."/>
            <person name="Henrissat B."/>
            <person name="Grigoriev I."/>
            <person name="Martin F."/>
            <person name="Perotto S."/>
        </authorList>
    </citation>
    <scope>NUCLEOTIDE SEQUENCE [LARGE SCALE GENOMIC DNA]</scope>
    <source>
        <strain evidence="1 2">F</strain>
    </source>
</reference>
<dbReference type="EMBL" id="KZ613967">
    <property type="protein sequence ID" value="PMD30357.1"/>
    <property type="molecule type" value="Genomic_DNA"/>
</dbReference>
<proteinExistence type="predicted"/>
<dbReference type="Proteomes" id="UP000235786">
    <property type="component" value="Unassembled WGS sequence"/>
</dbReference>
<organism evidence="1 2">
    <name type="scientific">Hyaloscypha variabilis (strain UAMH 11265 / GT02V1 / F)</name>
    <name type="common">Meliniomyces variabilis</name>
    <dbReference type="NCBI Taxonomy" id="1149755"/>
    <lineage>
        <taxon>Eukaryota</taxon>
        <taxon>Fungi</taxon>
        <taxon>Dikarya</taxon>
        <taxon>Ascomycota</taxon>
        <taxon>Pezizomycotina</taxon>
        <taxon>Leotiomycetes</taxon>
        <taxon>Helotiales</taxon>
        <taxon>Hyaloscyphaceae</taxon>
        <taxon>Hyaloscypha</taxon>
        <taxon>Hyaloscypha variabilis</taxon>
    </lineage>
</organism>